<keyword evidence="2" id="KW-1185">Reference proteome</keyword>
<dbReference type="Proteomes" id="UP000249547">
    <property type="component" value="Unassembled WGS sequence"/>
</dbReference>
<evidence type="ECO:0000313" key="2">
    <source>
        <dbReference type="Proteomes" id="UP000249547"/>
    </source>
</evidence>
<organism evidence="1 2">
    <name type="scientific">Chitinophaga skermanii</name>
    <dbReference type="NCBI Taxonomy" id="331697"/>
    <lineage>
        <taxon>Bacteria</taxon>
        <taxon>Pseudomonadati</taxon>
        <taxon>Bacteroidota</taxon>
        <taxon>Chitinophagia</taxon>
        <taxon>Chitinophagales</taxon>
        <taxon>Chitinophagaceae</taxon>
        <taxon>Chitinophaga</taxon>
    </lineage>
</organism>
<sequence length="162" mass="18185">MNFFDVACQEPTLTHVEFGLCDDQNSTIAYTDMTDKSKWIATVKNDGALPITFTAIDKCVIKDNEHVGRGRCDGMLTTTASLFLVELKDASSHWQTGAIEQLESTIDFLKANHNIDTFKHKKVFACNKRRAGFAVIDNAENKAFFQKTGFRMDIQAEIIVVK</sequence>
<proteinExistence type="predicted"/>
<reference evidence="1 2" key="1">
    <citation type="submission" date="2018-06" db="EMBL/GenBank/DDBJ databases">
        <title>Genomic Encyclopedia of Archaeal and Bacterial Type Strains, Phase II (KMG-II): from individual species to whole genera.</title>
        <authorList>
            <person name="Goeker M."/>
        </authorList>
    </citation>
    <scope>NUCLEOTIDE SEQUENCE [LARGE SCALE GENOMIC DNA]</scope>
    <source>
        <strain evidence="1 2">DSM 23857</strain>
    </source>
</reference>
<dbReference type="AlphaFoldDB" id="A0A327QUD3"/>
<protein>
    <submittedName>
        <fullName evidence="1">Uncharacterized protein</fullName>
    </submittedName>
</protein>
<dbReference type="EMBL" id="QLLL01000004">
    <property type="protein sequence ID" value="RAJ05357.1"/>
    <property type="molecule type" value="Genomic_DNA"/>
</dbReference>
<name>A0A327QUD3_9BACT</name>
<evidence type="ECO:0000313" key="1">
    <source>
        <dbReference type="EMBL" id="RAJ05357.1"/>
    </source>
</evidence>
<accession>A0A327QUD3</accession>
<comment type="caution">
    <text evidence="1">The sequence shown here is derived from an EMBL/GenBank/DDBJ whole genome shotgun (WGS) entry which is preliminary data.</text>
</comment>
<gene>
    <name evidence="1" type="ORF">LX64_02514</name>
</gene>